<dbReference type="KEGG" id="bgo:BM43_3066"/>
<protein>
    <submittedName>
        <fullName evidence="1">Bacteriolytic domain protein</fullName>
    </submittedName>
</protein>
<comment type="caution">
    <text evidence="1">The sequence shown here is derived from an EMBL/GenBank/DDBJ whole genome shotgun (WGS) entry which is preliminary data.</text>
</comment>
<evidence type="ECO:0000313" key="3">
    <source>
        <dbReference type="Proteomes" id="UP000029590"/>
    </source>
</evidence>
<dbReference type="InterPro" id="IPR011050">
    <property type="entry name" value="Pectin_lyase_fold/virulence"/>
</dbReference>
<gene>
    <name evidence="1" type="ORF">DM48_5779</name>
    <name evidence="2" type="ORF">DM48_5831</name>
</gene>
<evidence type="ECO:0000313" key="2">
    <source>
        <dbReference type="EMBL" id="KGC10492.1"/>
    </source>
</evidence>
<proteinExistence type="predicted"/>
<organism evidence="1 3">
    <name type="scientific">Burkholderia gladioli</name>
    <name type="common">Pseudomonas marginata</name>
    <name type="synonym">Phytomonas marginata</name>
    <dbReference type="NCBI Taxonomy" id="28095"/>
    <lineage>
        <taxon>Bacteria</taxon>
        <taxon>Pseudomonadati</taxon>
        <taxon>Pseudomonadota</taxon>
        <taxon>Betaproteobacteria</taxon>
        <taxon>Burkholderiales</taxon>
        <taxon>Burkholderiaceae</taxon>
        <taxon>Burkholderia</taxon>
    </lineage>
</organism>
<dbReference type="EMBL" id="JPGG01000018">
    <property type="protein sequence ID" value="KGC10492.1"/>
    <property type="molecule type" value="Genomic_DNA"/>
</dbReference>
<reference evidence="1 3" key="1">
    <citation type="submission" date="2014-04" db="EMBL/GenBank/DDBJ databases">
        <authorList>
            <person name="Bishop-Lilly K.A."/>
            <person name="Broomall S.M."/>
            <person name="Chain P.S."/>
            <person name="Chertkov O."/>
            <person name="Coyne S.R."/>
            <person name="Daligault H.E."/>
            <person name="Davenport K.W."/>
            <person name="Erkkila T."/>
            <person name="Frey K.G."/>
            <person name="Gibbons H.S."/>
            <person name="Gu W."/>
            <person name="Jaissle J."/>
            <person name="Johnson S.L."/>
            <person name="Koroleva G.I."/>
            <person name="Ladner J.T."/>
            <person name="Lo C.-C."/>
            <person name="Minogue T.D."/>
            <person name="Munk C."/>
            <person name="Palacios G.F."/>
            <person name="Redden C.L."/>
            <person name="Rosenzweig C.N."/>
            <person name="Scholz M.B."/>
            <person name="Teshima H."/>
            <person name="Xu Y."/>
        </authorList>
    </citation>
    <scope>NUCLEOTIDE SEQUENCE [LARGE SCALE GENOMIC DNA]</scope>
    <source>
        <strain evidence="3">gladioli</strain>
        <strain evidence="1">Gladioli</strain>
    </source>
</reference>
<dbReference type="RefSeq" id="WP_144417711.1">
    <property type="nucleotide sequence ID" value="NZ_CADEVY010000006.1"/>
</dbReference>
<accession>A0AAW3EQC8</accession>
<dbReference type="AlphaFoldDB" id="A0AAW3EQC8"/>
<sequence length="643" mass="68565">MASILPNGRVQFIDQNGKPLVGGSVTFYEPGTTTKKDTYQDSAMTEPNTNPVVLDSRGQATIWGSGTYRQVVQDVFDVTIWDQVVSSSASSDDLAGTDGAGMIGLPDGTTLAQAVKSGLNKNVTSIAMLRTLSSLIFTMAFATGYYGSHDGGGGPYQLDPNDTSSLDNGGTVIVANDGGRWKLQLIDTVSIMQFGARRGEVADGIDVGDNTARIQACLNCGLAIWEVPEGRFVHSDLVIPQVTNHVLFGSGPASTFVQTGGGLHYPSMAENCFNSHGTIRNLNFDGTAGTANTLDTTYCQTLDILDVSFNNTPATLSSLKLDGNPTSSTYAHDVRVMNIRIYSTTAGNAGIALGAWHSDSSIDNFQMDGQFQVNYCLFAEINAQTTYISNSHPYNAKINVVRLDGNNTHFRWTNVTFDNALQHTFYQLNSVNGQFSNCYFQSTNVGWCAVILDHSFNNNFTNIKFESPFGVANTCFQELNGSDGNKLVVWQIDDPAHWTALVNLTGSNSIAKGCEFYGKFDTVYPLAGVARAAQAPNTALDYGANGGVGGLTNEGWCAPLDGFIRRLVVFFDNAPASGQTFTFNLRKNGVAVAGAIVPAGQFGVTIEPSPPTAVLAGDQISVQSVFSPGANSASPRYSVVFIG</sequence>
<evidence type="ECO:0000313" key="1">
    <source>
        <dbReference type="EMBL" id="KGC09295.1"/>
    </source>
</evidence>
<dbReference type="SUPFAM" id="SSF51126">
    <property type="entry name" value="Pectin lyase-like"/>
    <property type="match status" value="1"/>
</dbReference>
<name>A0AAW3EQC8_BURGA</name>
<dbReference type="EMBL" id="JPGG01000018">
    <property type="protein sequence ID" value="KGC09295.1"/>
    <property type="molecule type" value="Genomic_DNA"/>
</dbReference>
<dbReference type="Proteomes" id="UP000029590">
    <property type="component" value="Unassembled WGS sequence"/>
</dbReference>